<dbReference type="Proteomes" id="UP000762676">
    <property type="component" value="Unassembled WGS sequence"/>
</dbReference>
<organism evidence="2 3">
    <name type="scientific">Elysia marginata</name>
    <dbReference type="NCBI Taxonomy" id="1093978"/>
    <lineage>
        <taxon>Eukaryota</taxon>
        <taxon>Metazoa</taxon>
        <taxon>Spiralia</taxon>
        <taxon>Lophotrochozoa</taxon>
        <taxon>Mollusca</taxon>
        <taxon>Gastropoda</taxon>
        <taxon>Heterobranchia</taxon>
        <taxon>Euthyneura</taxon>
        <taxon>Panpulmonata</taxon>
        <taxon>Sacoglossa</taxon>
        <taxon>Placobranchoidea</taxon>
        <taxon>Plakobranchidae</taxon>
        <taxon>Elysia</taxon>
    </lineage>
</organism>
<proteinExistence type="predicted"/>
<dbReference type="EMBL" id="BMAT01010702">
    <property type="protein sequence ID" value="GFR59144.1"/>
    <property type="molecule type" value="Genomic_DNA"/>
</dbReference>
<evidence type="ECO:0000313" key="2">
    <source>
        <dbReference type="EMBL" id="GFR59144.1"/>
    </source>
</evidence>
<name>A0AAV4EEF0_9GAST</name>
<protein>
    <submittedName>
        <fullName evidence="2">Uncharacterized protein</fullName>
    </submittedName>
</protein>
<evidence type="ECO:0000313" key="3">
    <source>
        <dbReference type="Proteomes" id="UP000762676"/>
    </source>
</evidence>
<feature type="region of interest" description="Disordered" evidence="1">
    <location>
        <begin position="26"/>
        <end position="74"/>
    </location>
</feature>
<gene>
    <name evidence="2" type="ORF">ElyMa_005379400</name>
</gene>
<comment type="caution">
    <text evidence="2">The sequence shown here is derived from an EMBL/GenBank/DDBJ whole genome shotgun (WGS) entry which is preliminary data.</text>
</comment>
<feature type="compositionally biased region" description="Polar residues" evidence="1">
    <location>
        <begin position="45"/>
        <end position="74"/>
    </location>
</feature>
<evidence type="ECO:0000256" key="1">
    <source>
        <dbReference type="SAM" id="MobiDB-lite"/>
    </source>
</evidence>
<dbReference type="AlphaFoldDB" id="A0AAV4EEF0"/>
<reference evidence="2 3" key="1">
    <citation type="journal article" date="2021" name="Elife">
        <title>Chloroplast acquisition without the gene transfer in kleptoplastic sea slugs, Plakobranchus ocellatus.</title>
        <authorList>
            <person name="Maeda T."/>
            <person name="Takahashi S."/>
            <person name="Yoshida T."/>
            <person name="Shimamura S."/>
            <person name="Takaki Y."/>
            <person name="Nagai Y."/>
            <person name="Toyoda A."/>
            <person name="Suzuki Y."/>
            <person name="Arimoto A."/>
            <person name="Ishii H."/>
            <person name="Satoh N."/>
            <person name="Nishiyama T."/>
            <person name="Hasebe M."/>
            <person name="Maruyama T."/>
            <person name="Minagawa J."/>
            <person name="Obokata J."/>
            <person name="Shigenobu S."/>
        </authorList>
    </citation>
    <scope>NUCLEOTIDE SEQUENCE [LARGE SCALE GENOMIC DNA]</scope>
</reference>
<accession>A0AAV4EEF0</accession>
<sequence length="74" mass="8271">MNGFLGHQIVCSPELYLLIRHGGDIMKNRPLDQTPAEPQYHWQPRFNTSASNSLSTNRAPAPVTASTPTEPQRQ</sequence>
<keyword evidence="3" id="KW-1185">Reference proteome</keyword>